<dbReference type="PANTHER" id="PTHR43319">
    <property type="entry name" value="BETA-LACTAMASE-RELATED"/>
    <property type="match status" value="1"/>
</dbReference>
<accession>A0A0E4H083</accession>
<dbReference type="InterPro" id="IPR052907">
    <property type="entry name" value="Beta-lactamase/esterase"/>
</dbReference>
<protein>
    <submittedName>
        <fullName evidence="2">Carboxylesterase, putative</fullName>
    </submittedName>
</protein>
<dbReference type="Proteomes" id="UP000199251">
    <property type="component" value="Unassembled WGS sequence"/>
</dbReference>
<reference evidence="2 3" key="1">
    <citation type="submission" date="2015-03" db="EMBL/GenBank/DDBJ databases">
        <authorList>
            <person name="Urmite Genomes"/>
        </authorList>
    </citation>
    <scope>NUCLEOTIDE SEQUENCE [LARGE SCALE GENOMIC DNA]</scope>
    <source>
        <strain evidence="2 3">CSUR P1491</strain>
    </source>
</reference>
<dbReference type="EMBL" id="CTEE01000001">
    <property type="protein sequence ID" value="CQD18331.1"/>
    <property type="molecule type" value="Genomic_DNA"/>
</dbReference>
<dbReference type="AlphaFoldDB" id="A0A0E4H083"/>
<dbReference type="InterPro" id="IPR012338">
    <property type="entry name" value="Beta-lactam/transpept-like"/>
</dbReference>
<feature type="domain" description="Beta-lactamase-related" evidence="1">
    <location>
        <begin position="25"/>
        <end position="382"/>
    </location>
</feature>
<dbReference type="RefSeq" id="WP_090604649.1">
    <property type="nucleotide sequence ID" value="NZ_CTEE01000001.1"/>
</dbReference>
<dbReference type="SUPFAM" id="SSF56601">
    <property type="entry name" value="beta-lactamase/transpeptidase-like"/>
    <property type="match status" value="1"/>
</dbReference>
<dbReference type="OrthoDB" id="9809635at2"/>
<proteinExistence type="predicted"/>
<dbReference type="Gene3D" id="3.40.710.10">
    <property type="entry name" value="DD-peptidase/beta-lactamase superfamily"/>
    <property type="match status" value="1"/>
</dbReference>
<name>A0A0E4H083_MYCLN</name>
<evidence type="ECO:0000259" key="1">
    <source>
        <dbReference type="Pfam" id="PF00144"/>
    </source>
</evidence>
<gene>
    <name evidence="2" type="primary">lipP</name>
    <name evidence="2" type="ORF">BN1232_04189</name>
</gene>
<dbReference type="STRING" id="141349.BN1232_04189"/>
<evidence type="ECO:0000313" key="3">
    <source>
        <dbReference type="Proteomes" id="UP000199251"/>
    </source>
</evidence>
<dbReference type="PANTHER" id="PTHR43319:SF3">
    <property type="entry name" value="BETA-LACTAMASE-RELATED DOMAIN-CONTAINING PROTEIN"/>
    <property type="match status" value="1"/>
</dbReference>
<organism evidence="2 3">
    <name type="scientific">Mycobacterium lentiflavum</name>
    <dbReference type="NCBI Taxonomy" id="141349"/>
    <lineage>
        <taxon>Bacteria</taxon>
        <taxon>Bacillati</taxon>
        <taxon>Actinomycetota</taxon>
        <taxon>Actinomycetes</taxon>
        <taxon>Mycobacteriales</taxon>
        <taxon>Mycobacteriaceae</taxon>
        <taxon>Mycobacterium</taxon>
        <taxon>Mycobacterium simiae complex</taxon>
    </lineage>
</organism>
<evidence type="ECO:0000313" key="2">
    <source>
        <dbReference type="EMBL" id="CQD18331.1"/>
    </source>
</evidence>
<dbReference type="InterPro" id="IPR001466">
    <property type="entry name" value="Beta-lactam-related"/>
</dbReference>
<dbReference type="Pfam" id="PF00144">
    <property type="entry name" value="Beta-lactamase"/>
    <property type="match status" value="1"/>
</dbReference>
<sequence length="396" mass="43289">MSDLKLDVDIKGSCAPDFAGVRDAFERNFAERLEQGAAVAVWVDGDLVVNLWGGWADAAGTRPWEQDTLTTVLSGTKGLSATCMHQLIDRGELDLYAPVARYWPQFGQAGKQDITLAMVMSHRSGVIGPRTPMSWQQVTDWDYACEQIAAAEPWWEPGTAQGYHMTTFGFICGEVFRRTTGRTIGHYLRTEIAEPLGADVHIGLSDAEQRRCAERVNKPHMRDLLTHIPSDPTSLADHPKAGLAVAMGFAPDDEVSSYDLNLWRRLEFPGTNGQVSALGLATFYNALAQEKLLSREHMDLIRVPQGGLENDLVLGPRVADHGWGLGYMLNQRCVNGPNPRIFGHGGLGGSFGFVDLEHGIGYAYVANRFDATKANADPRSLALSNEVYAALGVDVC</sequence>